<proteinExistence type="predicted"/>
<dbReference type="PANTHER" id="PTHR31286:SF180">
    <property type="entry name" value="OS10G0362600 PROTEIN"/>
    <property type="match status" value="1"/>
</dbReference>
<feature type="region of interest" description="Disordered" evidence="1">
    <location>
        <begin position="32"/>
        <end position="55"/>
    </location>
</feature>
<dbReference type="EMBL" id="CP136893">
    <property type="protein sequence ID" value="WOL04681.1"/>
    <property type="molecule type" value="Genomic_DNA"/>
</dbReference>
<protein>
    <recommendedName>
        <fullName evidence="2">DUF4283 domain-containing protein</fullName>
    </recommendedName>
</protein>
<keyword evidence="4" id="KW-1185">Reference proteome</keyword>
<dbReference type="Pfam" id="PF14111">
    <property type="entry name" value="DUF4283"/>
    <property type="match status" value="1"/>
</dbReference>
<dbReference type="InterPro" id="IPR040256">
    <property type="entry name" value="At4g02000-like"/>
</dbReference>
<evidence type="ECO:0000313" key="3">
    <source>
        <dbReference type="EMBL" id="WOL04681.1"/>
    </source>
</evidence>
<reference evidence="3 4" key="1">
    <citation type="submission" date="2023-10" db="EMBL/GenBank/DDBJ databases">
        <title>Chromosome-scale genome assembly provides insights into flower coloration mechanisms of Canna indica.</title>
        <authorList>
            <person name="Li C."/>
        </authorList>
    </citation>
    <scope>NUCLEOTIDE SEQUENCE [LARGE SCALE GENOMIC DNA]</scope>
    <source>
        <tissue evidence="3">Flower</tissue>
    </source>
</reference>
<dbReference type="InterPro" id="IPR025558">
    <property type="entry name" value="DUF4283"/>
</dbReference>
<dbReference type="PANTHER" id="PTHR31286">
    <property type="entry name" value="GLYCINE-RICH CELL WALL STRUCTURAL PROTEIN 1.8-LIKE"/>
    <property type="match status" value="1"/>
</dbReference>
<evidence type="ECO:0000256" key="1">
    <source>
        <dbReference type="SAM" id="MobiDB-lite"/>
    </source>
</evidence>
<evidence type="ECO:0000259" key="2">
    <source>
        <dbReference type="Pfam" id="PF14111"/>
    </source>
</evidence>
<name>A0AAQ3QCN5_9LILI</name>
<sequence>MRLQSRNSPSEVQELKDFFNWVLSIGNGTLCDTNDGETHPPSLRPPVGADPRPTASKAPFSWSQVLRGQDVSRAQVPANPSLRQIHSSMFDFMHFSSEQLLAWSSPWVSSLIGKFFGHSPPLPVVNSWASRVFSDKGFILALDLEDGYFVFHFHDLLSSTSVLTGGSYSLRGHALRLIPWRPLFRPWCEVFSSALVWIQFVDLPLELWNVDSISLLARAFGKVLAIDDRSFKFLHGRYVKFVFVSNLICLSLYGKAFGLGNPTGSSSNLFPMRTCRMCIFLVR</sequence>
<dbReference type="Proteomes" id="UP001327560">
    <property type="component" value="Chromosome 4"/>
</dbReference>
<feature type="domain" description="DUF4283" evidence="2">
    <location>
        <begin position="107"/>
        <end position="186"/>
    </location>
</feature>
<evidence type="ECO:0000313" key="4">
    <source>
        <dbReference type="Proteomes" id="UP001327560"/>
    </source>
</evidence>
<gene>
    <name evidence="3" type="ORF">Cni_G13403</name>
</gene>
<dbReference type="AlphaFoldDB" id="A0AAQ3QCN5"/>
<organism evidence="3 4">
    <name type="scientific">Canna indica</name>
    <name type="common">Indian-shot</name>
    <dbReference type="NCBI Taxonomy" id="4628"/>
    <lineage>
        <taxon>Eukaryota</taxon>
        <taxon>Viridiplantae</taxon>
        <taxon>Streptophyta</taxon>
        <taxon>Embryophyta</taxon>
        <taxon>Tracheophyta</taxon>
        <taxon>Spermatophyta</taxon>
        <taxon>Magnoliopsida</taxon>
        <taxon>Liliopsida</taxon>
        <taxon>Zingiberales</taxon>
        <taxon>Cannaceae</taxon>
        <taxon>Canna</taxon>
    </lineage>
</organism>
<accession>A0AAQ3QCN5</accession>